<keyword evidence="10" id="KW-1185">Reference proteome</keyword>
<dbReference type="Pfam" id="PF02518">
    <property type="entry name" value="HATPase_c"/>
    <property type="match status" value="1"/>
</dbReference>
<keyword evidence="4" id="KW-0808">Transferase</keyword>
<dbReference type="InterPro" id="IPR050351">
    <property type="entry name" value="BphY/WalK/GraS-like"/>
</dbReference>
<dbReference type="SMART" id="SM00388">
    <property type="entry name" value="HisKA"/>
    <property type="match status" value="1"/>
</dbReference>
<dbReference type="CDD" id="cd00082">
    <property type="entry name" value="HisKA"/>
    <property type="match status" value="1"/>
</dbReference>
<dbReference type="PANTHER" id="PTHR42878:SF15">
    <property type="entry name" value="BACTERIOPHYTOCHROME"/>
    <property type="match status" value="1"/>
</dbReference>
<dbReference type="InterPro" id="IPR035965">
    <property type="entry name" value="PAS-like_dom_sf"/>
</dbReference>
<dbReference type="GO" id="GO:0005524">
    <property type="term" value="F:ATP binding"/>
    <property type="evidence" value="ECO:0007669"/>
    <property type="project" value="UniProtKB-KW"/>
</dbReference>
<sequence length="361" mass="38547">MEAPAQPSYRLAFDGVDAALAVLSPQGDWLAANAALCRLVGRDADALVGARAHAELFEPSLRGRVANALATAGTAPQRQVLESDGTLDAADGTDRAAAWRVTLSPLADGTWLLHCEDIAAERRRAREDAEAARLQEHLAHGLSHDLRAPLRGIAGFAARLDESGAVGEAGKSDLVRIRAAAMRAERLVQALLELLRAARQPLRAQEVDVSLLCEWVAAELQDADPARAATVDVPAGLTAHGDEHALKLLLQQVLHNAWKFSAGRERVEITVDGAHAGDRLRLSVHDRGCGFDMRYADKLFLPFQRLHGAEQGGGDGLGLAIAQQVARRHGGRIWADSQPGEGSTFFIELPAVAGEGGEYRP</sequence>
<dbReference type="InterPro" id="IPR005467">
    <property type="entry name" value="His_kinase_dom"/>
</dbReference>
<gene>
    <name evidence="9" type="ORF">QFW80_09405</name>
</gene>
<dbReference type="InterPro" id="IPR036097">
    <property type="entry name" value="HisK_dim/P_sf"/>
</dbReference>
<dbReference type="SUPFAM" id="SSF55785">
    <property type="entry name" value="PYP-like sensor domain (PAS domain)"/>
    <property type="match status" value="1"/>
</dbReference>
<dbReference type="SMART" id="SM00091">
    <property type="entry name" value="PAS"/>
    <property type="match status" value="1"/>
</dbReference>
<evidence type="ECO:0000256" key="3">
    <source>
        <dbReference type="ARBA" id="ARBA00022553"/>
    </source>
</evidence>
<name>A0ABT6JJ67_9GAMM</name>
<dbReference type="InterPro" id="IPR003594">
    <property type="entry name" value="HATPase_dom"/>
</dbReference>
<reference evidence="9 10" key="1">
    <citation type="submission" date="2023-04" db="EMBL/GenBank/DDBJ databases">
        <title>Luteimonas sp. M1R5S18.</title>
        <authorList>
            <person name="Sun J.-Q."/>
        </authorList>
    </citation>
    <scope>NUCLEOTIDE SEQUENCE [LARGE SCALE GENOMIC DNA]</scope>
    <source>
        <strain evidence="9 10">M1R5S18</strain>
    </source>
</reference>
<keyword evidence="9" id="KW-0547">Nucleotide-binding</keyword>
<dbReference type="CDD" id="cd00130">
    <property type="entry name" value="PAS"/>
    <property type="match status" value="1"/>
</dbReference>
<evidence type="ECO:0000256" key="5">
    <source>
        <dbReference type="ARBA" id="ARBA00022777"/>
    </source>
</evidence>
<keyword evidence="5" id="KW-0418">Kinase</keyword>
<dbReference type="Proteomes" id="UP001156831">
    <property type="component" value="Unassembled WGS sequence"/>
</dbReference>
<evidence type="ECO:0000259" key="7">
    <source>
        <dbReference type="PROSITE" id="PS50109"/>
    </source>
</evidence>
<dbReference type="InterPro" id="IPR000014">
    <property type="entry name" value="PAS"/>
</dbReference>
<dbReference type="Pfam" id="PF00512">
    <property type="entry name" value="HisKA"/>
    <property type="match status" value="1"/>
</dbReference>
<dbReference type="InterPro" id="IPR004358">
    <property type="entry name" value="Sig_transdc_His_kin-like_C"/>
</dbReference>
<dbReference type="NCBIfam" id="TIGR00229">
    <property type="entry name" value="sensory_box"/>
    <property type="match status" value="1"/>
</dbReference>
<dbReference type="PROSITE" id="PS50112">
    <property type="entry name" value="PAS"/>
    <property type="match status" value="1"/>
</dbReference>
<evidence type="ECO:0000313" key="10">
    <source>
        <dbReference type="Proteomes" id="UP001156831"/>
    </source>
</evidence>
<evidence type="ECO:0000259" key="8">
    <source>
        <dbReference type="PROSITE" id="PS50112"/>
    </source>
</evidence>
<dbReference type="PROSITE" id="PS50109">
    <property type="entry name" value="HIS_KIN"/>
    <property type="match status" value="1"/>
</dbReference>
<comment type="caution">
    <text evidence="9">The sequence shown here is derived from an EMBL/GenBank/DDBJ whole genome shotgun (WGS) entry which is preliminary data.</text>
</comment>
<comment type="catalytic activity">
    <reaction evidence="1">
        <text>ATP + protein L-histidine = ADP + protein N-phospho-L-histidine.</text>
        <dbReference type="EC" id="2.7.13.3"/>
    </reaction>
</comment>
<evidence type="ECO:0000256" key="6">
    <source>
        <dbReference type="ARBA" id="ARBA00023136"/>
    </source>
</evidence>
<feature type="domain" description="Histidine kinase" evidence="7">
    <location>
        <begin position="141"/>
        <end position="353"/>
    </location>
</feature>
<evidence type="ECO:0000256" key="4">
    <source>
        <dbReference type="ARBA" id="ARBA00022679"/>
    </source>
</evidence>
<keyword evidence="3" id="KW-0597">Phosphoprotein</keyword>
<evidence type="ECO:0000256" key="1">
    <source>
        <dbReference type="ARBA" id="ARBA00000085"/>
    </source>
</evidence>
<keyword evidence="6" id="KW-0472">Membrane</keyword>
<dbReference type="Gene3D" id="3.30.565.10">
    <property type="entry name" value="Histidine kinase-like ATPase, C-terminal domain"/>
    <property type="match status" value="1"/>
</dbReference>
<proteinExistence type="predicted"/>
<accession>A0ABT6JJ67</accession>
<dbReference type="PRINTS" id="PR00344">
    <property type="entry name" value="BCTRLSENSOR"/>
</dbReference>
<evidence type="ECO:0000313" key="9">
    <source>
        <dbReference type="EMBL" id="MDH5830725.1"/>
    </source>
</evidence>
<dbReference type="Gene3D" id="1.10.287.130">
    <property type="match status" value="1"/>
</dbReference>
<dbReference type="PANTHER" id="PTHR42878">
    <property type="entry name" value="TWO-COMPONENT HISTIDINE KINASE"/>
    <property type="match status" value="1"/>
</dbReference>
<feature type="domain" description="PAS" evidence="8">
    <location>
        <begin position="5"/>
        <end position="84"/>
    </location>
</feature>
<dbReference type="EMBL" id="JARXRN010000025">
    <property type="protein sequence ID" value="MDH5830725.1"/>
    <property type="molecule type" value="Genomic_DNA"/>
</dbReference>
<dbReference type="SUPFAM" id="SSF47384">
    <property type="entry name" value="Homodimeric domain of signal transducing histidine kinase"/>
    <property type="match status" value="1"/>
</dbReference>
<dbReference type="EC" id="2.7.13.3" evidence="2"/>
<dbReference type="InterPro" id="IPR013656">
    <property type="entry name" value="PAS_4"/>
</dbReference>
<evidence type="ECO:0000256" key="2">
    <source>
        <dbReference type="ARBA" id="ARBA00012438"/>
    </source>
</evidence>
<keyword evidence="9" id="KW-0067">ATP-binding</keyword>
<dbReference type="Gene3D" id="3.30.450.20">
    <property type="entry name" value="PAS domain"/>
    <property type="match status" value="1"/>
</dbReference>
<dbReference type="RefSeq" id="WP_280601554.1">
    <property type="nucleotide sequence ID" value="NZ_JARXRN010000025.1"/>
</dbReference>
<organism evidence="9 10">
    <name type="scientific">Luteimonas rhizosphaericola</name>
    <dbReference type="NCBI Taxonomy" id="3042024"/>
    <lineage>
        <taxon>Bacteria</taxon>
        <taxon>Pseudomonadati</taxon>
        <taxon>Pseudomonadota</taxon>
        <taxon>Gammaproteobacteria</taxon>
        <taxon>Lysobacterales</taxon>
        <taxon>Lysobacteraceae</taxon>
        <taxon>Luteimonas</taxon>
    </lineage>
</organism>
<dbReference type="InterPro" id="IPR003661">
    <property type="entry name" value="HisK_dim/P_dom"/>
</dbReference>
<dbReference type="SMART" id="SM00387">
    <property type="entry name" value="HATPase_c"/>
    <property type="match status" value="1"/>
</dbReference>
<protein>
    <recommendedName>
        <fullName evidence="2">histidine kinase</fullName>
        <ecNumber evidence="2">2.7.13.3</ecNumber>
    </recommendedName>
</protein>
<dbReference type="InterPro" id="IPR036890">
    <property type="entry name" value="HATPase_C_sf"/>
</dbReference>
<dbReference type="Pfam" id="PF08448">
    <property type="entry name" value="PAS_4"/>
    <property type="match status" value="1"/>
</dbReference>
<dbReference type="SUPFAM" id="SSF55874">
    <property type="entry name" value="ATPase domain of HSP90 chaperone/DNA topoisomerase II/histidine kinase"/>
    <property type="match status" value="1"/>
</dbReference>